<dbReference type="AlphaFoldDB" id="U9TKE0"/>
<dbReference type="HOGENOM" id="CLU_028696_1_1_1"/>
<evidence type="ECO:0000313" key="1">
    <source>
        <dbReference type="EMBL" id="ESA03816.1"/>
    </source>
</evidence>
<name>U9TKE0_RHIID</name>
<reference evidence="1" key="1">
    <citation type="submission" date="2013-07" db="EMBL/GenBank/DDBJ databases">
        <title>The genome of an arbuscular mycorrhizal fungus provides insights into the evolution of the oldest plant symbiosis.</title>
        <authorList>
            <consortium name="DOE Joint Genome Institute"/>
            <person name="Tisserant E."/>
            <person name="Malbreil M."/>
            <person name="Kuo A."/>
            <person name="Kohler A."/>
            <person name="Symeonidi A."/>
            <person name="Balestrini R."/>
            <person name="Charron P."/>
            <person name="Duensing N."/>
            <person name="Frei-dit-Frey N."/>
            <person name="Gianinazzi-Pearson V."/>
            <person name="Gilbert B."/>
            <person name="Handa Y."/>
            <person name="Hijri M."/>
            <person name="Kaul R."/>
            <person name="Kawaguchi M."/>
            <person name="Krajinski F."/>
            <person name="Lammers P."/>
            <person name="Lapierre D."/>
            <person name="Masclaux F.G."/>
            <person name="Murat C."/>
            <person name="Morin E."/>
            <person name="Ndikumana S."/>
            <person name="Pagni M."/>
            <person name="Petitpierre D."/>
            <person name="Requena N."/>
            <person name="Rosikiewicz P."/>
            <person name="Riley R."/>
            <person name="Saito K."/>
            <person name="San Clemente H."/>
            <person name="Shapiro H."/>
            <person name="van Tuinen D."/>
            <person name="Becard G."/>
            <person name="Bonfante P."/>
            <person name="Paszkowski U."/>
            <person name="Shachar-Hill Y."/>
            <person name="Young J.P."/>
            <person name="Sanders I.R."/>
            <person name="Henrissat B."/>
            <person name="Rensing S.A."/>
            <person name="Grigoriev I.V."/>
            <person name="Corradi N."/>
            <person name="Roux C."/>
            <person name="Martin F."/>
        </authorList>
    </citation>
    <scope>NUCLEOTIDE SEQUENCE</scope>
    <source>
        <strain evidence="1">DAOM 197198</strain>
    </source>
</reference>
<sequence length="468" mass="54322">MFDAKDKKAFIYSIKNDRKYESFSKWMNGLRKHKLFKENKSALAIIFLESNPTSLPIASILYETNYSPYWKTAMFINIKDILLLIQKEILPGGKFSGMAVQEINESLEFNFFERSVKSEKKLTIITQGILLKYEVCILDHILQEIHRLFSSFEDVIRVRGTQLVNNKQNNNKEHISFAFLEKQGKPDEADQCIDCMLVVKEKDVCKNCEKLRKTMQQICQRLLIMNSTKTVHASKDILIEKVKKQQRLIKMQNEIILNMKKYLQQKIKLEEVEISDEMANVVYIVANNVASKQKNISNLHPIFQELILIQTKSNATYNAMKEIIYLPSISTLKSYINDNDQCLGWQDKITYRILENLTINNIWEYGQVGFFSHDSFKIQKGLLWNQCKNCYVGYLDFENEIQDYEAFALQCKLEIKSTNSLPNLSISSEQNMILQLNLAAKLECIGIHIIALICDGAEGNRIHIKSFD</sequence>
<proteinExistence type="predicted"/>
<accession>U9TKE0</accession>
<organism evidence="1">
    <name type="scientific">Rhizophagus irregularis (strain DAOM 181602 / DAOM 197198 / MUCL 43194)</name>
    <name type="common">Arbuscular mycorrhizal fungus</name>
    <name type="synonym">Glomus intraradices</name>
    <dbReference type="NCBI Taxonomy" id="747089"/>
    <lineage>
        <taxon>Eukaryota</taxon>
        <taxon>Fungi</taxon>
        <taxon>Fungi incertae sedis</taxon>
        <taxon>Mucoromycota</taxon>
        <taxon>Glomeromycotina</taxon>
        <taxon>Glomeromycetes</taxon>
        <taxon>Glomerales</taxon>
        <taxon>Glomeraceae</taxon>
        <taxon>Rhizophagus</taxon>
    </lineage>
</organism>
<gene>
    <name evidence="1" type="ORF">GLOINDRAFT_5215</name>
</gene>
<protein>
    <submittedName>
        <fullName evidence="1">Uncharacterized protein</fullName>
    </submittedName>
</protein>
<dbReference type="EMBL" id="KI294790">
    <property type="protein sequence ID" value="ESA03816.1"/>
    <property type="molecule type" value="Genomic_DNA"/>
</dbReference>